<feature type="transmembrane region" description="Helical" evidence="4">
    <location>
        <begin position="107"/>
        <end position="128"/>
    </location>
</feature>
<protein>
    <submittedName>
        <fullName evidence="6">MFS family permease</fullName>
    </submittedName>
</protein>
<comment type="caution">
    <text evidence="6">The sequence shown here is derived from an EMBL/GenBank/DDBJ whole genome shotgun (WGS) entry which is preliminary data.</text>
</comment>
<dbReference type="GO" id="GO:0005886">
    <property type="term" value="C:plasma membrane"/>
    <property type="evidence" value="ECO:0007669"/>
    <property type="project" value="TreeGrafter"/>
</dbReference>
<organism evidence="6 7">
    <name type="scientific">Limibacillus halophilus</name>
    <dbReference type="NCBI Taxonomy" id="1579333"/>
    <lineage>
        <taxon>Bacteria</taxon>
        <taxon>Pseudomonadati</taxon>
        <taxon>Pseudomonadota</taxon>
        <taxon>Alphaproteobacteria</taxon>
        <taxon>Rhodospirillales</taxon>
        <taxon>Rhodovibrionaceae</taxon>
        <taxon>Limibacillus</taxon>
    </lineage>
</organism>
<dbReference type="PROSITE" id="PS50850">
    <property type="entry name" value="MFS"/>
    <property type="match status" value="1"/>
</dbReference>
<feature type="transmembrane region" description="Helical" evidence="4">
    <location>
        <begin position="51"/>
        <end position="70"/>
    </location>
</feature>
<keyword evidence="3 4" id="KW-0472">Membrane</keyword>
<feature type="transmembrane region" description="Helical" evidence="4">
    <location>
        <begin position="274"/>
        <end position="293"/>
    </location>
</feature>
<feature type="transmembrane region" description="Helical" evidence="4">
    <location>
        <begin position="299"/>
        <end position="319"/>
    </location>
</feature>
<reference evidence="6 7" key="1">
    <citation type="submission" date="2020-08" db="EMBL/GenBank/DDBJ databases">
        <title>Genomic Encyclopedia of Type Strains, Phase III (KMG-III): the genomes of soil and plant-associated and newly described type strains.</title>
        <authorList>
            <person name="Whitman W."/>
        </authorList>
    </citation>
    <scope>NUCLEOTIDE SEQUENCE [LARGE SCALE GENOMIC DNA]</scope>
    <source>
        <strain evidence="6 7">CECT 8803</strain>
    </source>
</reference>
<evidence type="ECO:0000256" key="3">
    <source>
        <dbReference type="ARBA" id="ARBA00023136"/>
    </source>
</evidence>
<feature type="transmembrane region" description="Helical" evidence="4">
    <location>
        <begin position="206"/>
        <end position="226"/>
    </location>
</feature>
<dbReference type="Proteomes" id="UP000581135">
    <property type="component" value="Unassembled WGS sequence"/>
</dbReference>
<dbReference type="PANTHER" id="PTHR23521">
    <property type="entry name" value="TRANSPORTER MFS SUPERFAMILY"/>
    <property type="match status" value="1"/>
</dbReference>
<dbReference type="InterPro" id="IPR036259">
    <property type="entry name" value="MFS_trans_sf"/>
</dbReference>
<dbReference type="AlphaFoldDB" id="A0A839SRX7"/>
<name>A0A839SRX7_9PROT</name>
<keyword evidence="1 4" id="KW-0812">Transmembrane</keyword>
<feature type="transmembrane region" description="Helical" evidence="4">
    <location>
        <begin position="238"/>
        <end position="262"/>
    </location>
</feature>
<dbReference type="InterPro" id="IPR011701">
    <property type="entry name" value="MFS"/>
</dbReference>
<feature type="transmembrane region" description="Helical" evidence="4">
    <location>
        <begin position="331"/>
        <end position="357"/>
    </location>
</feature>
<dbReference type="EMBL" id="JACHXA010000002">
    <property type="protein sequence ID" value="MBB3064729.1"/>
    <property type="molecule type" value="Genomic_DNA"/>
</dbReference>
<keyword evidence="2 4" id="KW-1133">Transmembrane helix</keyword>
<evidence type="ECO:0000256" key="4">
    <source>
        <dbReference type="SAM" id="Phobius"/>
    </source>
</evidence>
<evidence type="ECO:0000256" key="2">
    <source>
        <dbReference type="ARBA" id="ARBA00022989"/>
    </source>
</evidence>
<dbReference type="SUPFAM" id="SSF103473">
    <property type="entry name" value="MFS general substrate transporter"/>
    <property type="match status" value="1"/>
</dbReference>
<feature type="domain" description="Major facilitator superfamily (MFS) profile" evidence="5">
    <location>
        <begin position="208"/>
        <end position="434"/>
    </location>
</feature>
<dbReference type="Gene3D" id="1.20.1250.20">
    <property type="entry name" value="MFS general substrate transporter like domains"/>
    <property type="match status" value="2"/>
</dbReference>
<feature type="transmembrane region" description="Helical" evidence="4">
    <location>
        <begin position="165"/>
        <end position="186"/>
    </location>
</feature>
<feature type="transmembrane region" description="Helical" evidence="4">
    <location>
        <begin position="140"/>
        <end position="159"/>
    </location>
</feature>
<proteinExistence type="predicted"/>
<sequence length="434" mass="46631">MEPTVRPLGVLSRAWNFAPLLFSAGILLGGNGLFGTLVAVRANLEGFGPSFVGYVGTAYFIGFGAGCLFVPWLIRRAGHIRVFAAFCALCAIGALLMVLVIHPVVWLVVRMIMGICFSGLLSIVESWLNAQSERGDRGRILSIYRIVDLLFVTSGQFVLPWVGAVGFDIFAVVAMIYCLSLLPLTLSRQKTPPVPTSATLNIRRSYMISPLASIGCVTIGLTNSAFRMVGPLYAQEMGLAVAQVATFMSLGIVGGAVTQYPLGWLSDRMNRRGVLMLTTGLAALSGLYMTVFADSSEMALMVGAFMFGAFSSPLYSLSVAHANDFAEPEDFIDLSATLMLFYSAGAIVGPTLAAWVLEVAAPSYFFLYMTVLHGSLILFIIYRMGRRATVPMSAKKRFVGLLRTSPMLMRWATGHTAPGAAQTESVSSSQASGR</sequence>
<feature type="transmembrane region" description="Helical" evidence="4">
    <location>
        <begin position="20"/>
        <end position="39"/>
    </location>
</feature>
<keyword evidence="7" id="KW-1185">Reference proteome</keyword>
<gene>
    <name evidence="6" type="ORF">FHR98_001001</name>
</gene>
<evidence type="ECO:0000259" key="5">
    <source>
        <dbReference type="PROSITE" id="PS50850"/>
    </source>
</evidence>
<dbReference type="GO" id="GO:0022857">
    <property type="term" value="F:transmembrane transporter activity"/>
    <property type="evidence" value="ECO:0007669"/>
    <property type="project" value="InterPro"/>
</dbReference>
<evidence type="ECO:0000313" key="6">
    <source>
        <dbReference type="EMBL" id="MBB3064729.1"/>
    </source>
</evidence>
<dbReference type="InterPro" id="IPR047200">
    <property type="entry name" value="MFS_YcaD-like"/>
</dbReference>
<dbReference type="RefSeq" id="WP_246377462.1">
    <property type="nucleotide sequence ID" value="NZ_JACHXA010000002.1"/>
</dbReference>
<dbReference type="CDD" id="cd17477">
    <property type="entry name" value="MFS_YcaD_like"/>
    <property type="match status" value="1"/>
</dbReference>
<dbReference type="InterPro" id="IPR020846">
    <property type="entry name" value="MFS_dom"/>
</dbReference>
<evidence type="ECO:0000313" key="7">
    <source>
        <dbReference type="Proteomes" id="UP000581135"/>
    </source>
</evidence>
<feature type="transmembrane region" description="Helical" evidence="4">
    <location>
        <begin position="82"/>
        <end position="101"/>
    </location>
</feature>
<accession>A0A839SRX7</accession>
<evidence type="ECO:0000256" key="1">
    <source>
        <dbReference type="ARBA" id="ARBA00022692"/>
    </source>
</evidence>
<dbReference type="PANTHER" id="PTHR23521:SF3">
    <property type="entry name" value="MFS TRANSPORTER"/>
    <property type="match status" value="1"/>
</dbReference>
<feature type="transmembrane region" description="Helical" evidence="4">
    <location>
        <begin position="363"/>
        <end position="382"/>
    </location>
</feature>
<dbReference type="Pfam" id="PF07690">
    <property type="entry name" value="MFS_1"/>
    <property type="match status" value="1"/>
</dbReference>